<feature type="transmembrane region" description="Helical" evidence="1">
    <location>
        <begin position="46"/>
        <end position="68"/>
    </location>
</feature>
<dbReference type="Pfam" id="PF07690">
    <property type="entry name" value="MFS_1"/>
    <property type="match status" value="1"/>
</dbReference>
<dbReference type="InterPro" id="IPR011701">
    <property type="entry name" value="MFS"/>
</dbReference>
<dbReference type="PANTHER" id="PTHR23530">
    <property type="entry name" value="TRANSPORT PROTEIN-RELATED"/>
    <property type="match status" value="1"/>
</dbReference>
<feature type="transmembrane region" description="Helical" evidence="1">
    <location>
        <begin position="221"/>
        <end position="238"/>
    </location>
</feature>
<protein>
    <submittedName>
        <fullName evidence="2">MFS transporter</fullName>
    </submittedName>
</protein>
<keyword evidence="1" id="KW-1133">Transmembrane helix</keyword>
<feature type="transmembrane region" description="Helical" evidence="1">
    <location>
        <begin position="258"/>
        <end position="276"/>
    </location>
</feature>
<comment type="caution">
    <text evidence="2">The sequence shown here is derived from an EMBL/GenBank/DDBJ whole genome shotgun (WGS) entry which is preliminary data.</text>
</comment>
<name>A0ABX0DPV2_9ACTN</name>
<proteinExistence type="predicted"/>
<keyword evidence="1" id="KW-0472">Membrane</keyword>
<dbReference type="PANTHER" id="PTHR23530:SF1">
    <property type="entry name" value="PERMEASE, MAJOR FACILITATOR SUPERFAMILY-RELATED"/>
    <property type="match status" value="1"/>
</dbReference>
<keyword evidence="1" id="KW-0812">Transmembrane</keyword>
<reference evidence="2 3" key="1">
    <citation type="submission" date="2020-02" db="EMBL/GenBank/DDBJ databases">
        <title>Whole-genome analyses of novel actinobacteria.</title>
        <authorList>
            <person name="Sahin N."/>
            <person name="Tokatli A."/>
        </authorList>
    </citation>
    <scope>NUCLEOTIDE SEQUENCE [LARGE SCALE GENOMIC DNA]</scope>
    <source>
        <strain evidence="2 3">YC419</strain>
    </source>
</reference>
<feature type="transmembrane region" description="Helical" evidence="1">
    <location>
        <begin position="308"/>
        <end position="327"/>
    </location>
</feature>
<dbReference type="Gene3D" id="1.20.1250.20">
    <property type="entry name" value="MFS general substrate transporter like domains"/>
    <property type="match status" value="1"/>
</dbReference>
<keyword evidence="3" id="KW-1185">Reference proteome</keyword>
<dbReference type="EMBL" id="JAAKZX010000049">
    <property type="protein sequence ID" value="NGO43896.1"/>
    <property type="molecule type" value="Genomic_DNA"/>
</dbReference>
<dbReference type="SUPFAM" id="SSF103473">
    <property type="entry name" value="MFS general substrate transporter"/>
    <property type="match status" value="1"/>
</dbReference>
<evidence type="ECO:0000313" key="2">
    <source>
        <dbReference type="EMBL" id="NGO43896.1"/>
    </source>
</evidence>
<evidence type="ECO:0000256" key="1">
    <source>
        <dbReference type="SAM" id="Phobius"/>
    </source>
</evidence>
<evidence type="ECO:0000313" key="3">
    <source>
        <dbReference type="Proteomes" id="UP001518140"/>
    </source>
</evidence>
<feature type="transmembrane region" description="Helical" evidence="1">
    <location>
        <begin position="283"/>
        <end position="302"/>
    </location>
</feature>
<dbReference type="InterPro" id="IPR036259">
    <property type="entry name" value="MFS_trans_sf"/>
</dbReference>
<dbReference type="RefSeq" id="WP_165340500.1">
    <property type="nucleotide sequence ID" value="NZ_JAAKZX010000049.1"/>
</dbReference>
<gene>
    <name evidence="2" type="ORF">G6048_17635</name>
</gene>
<dbReference type="InterPro" id="IPR053160">
    <property type="entry name" value="MFS_DHA3_Transporter"/>
</dbReference>
<feature type="transmembrane region" description="Helical" evidence="1">
    <location>
        <begin position="372"/>
        <end position="393"/>
    </location>
</feature>
<organism evidence="2 3">
    <name type="scientific">Streptomyces ureilyticus</name>
    <dbReference type="NCBI Taxonomy" id="1775131"/>
    <lineage>
        <taxon>Bacteria</taxon>
        <taxon>Bacillati</taxon>
        <taxon>Actinomycetota</taxon>
        <taxon>Actinomycetes</taxon>
        <taxon>Kitasatosporales</taxon>
        <taxon>Streptomycetaceae</taxon>
        <taxon>Streptomyces</taxon>
    </lineage>
</organism>
<feature type="transmembrane region" description="Helical" evidence="1">
    <location>
        <begin position="80"/>
        <end position="98"/>
    </location>
</feature>
<feature type="transmembrane region" description="Helical" evidence="1">
    <location>
        <begin position="20"/>
        <end position="40"/>
    </location>
</feature>
<feature type="transmembrane region" description="Helical" evidence="1">
    <location>
        <begin position="172"/>
        <end position="191"/>
    </location>
</feature>
<accession>A0ABX0DPV2</accession>
<feature type="transmembrane region" description="Helical" evidence="1">
    <location>
        <begin position="339"/>
        <end position="360"/>
    </location>
</feature>
<sequence>MTLSPARVPAVGVRRLAATLYGYAFLHDLILLYPVYALLFSDTGLSVWQISSLFVLWSFTSLVLEVPSGAWADAFSRRRLLWLGPLLTAAGFALWVLVPSYGAFALGFVLWGAGEALGSGALEALVYDELDRLGSADRYARVMGRARAAGLLAVMAAMGLAGPVFAFGGYPAVGAVSVLACLLAAAMATRFPEHRKPAAGSDGWAATLRAGLTEARTNRSVRGALLLVPVVTAVWGALDEYSPLLVRDTGVPDEMVPYLLLLIWAAATVGGLLAGAGERLGTAGFAGLLAGAALALAVGAAAGTPAGIGLVALAFGGFQLATVLADTRLQHRIDDTGRATLTSVAGLGTSLATIAVYGAYGAAGSVTAHGTAFAWFTAPYLVTALILVARASAAKARP</sequence>
<dbReference type="Proteomes" id="UP001518140">
    <property type="component" value="Unassembled WGS sequence"/>
</dbReference>